<accession>A0A5C6WY39</accession>
<dbReference type="OrthoDB" id="5494574at2"/>
<keyword evidence="1" id="KW-0802">TPR repeat</keyword>
<dbReference type="SMART" id="SM00240">
    <property type="entry name" value="FHA"/>
    <property type="match status" value="1"/>
</dbReference>
<name>A0A5C6WY39_9DELT</name>
<protein>
    <submittedName>
        <fullName evidence="4">FHA domain-containing protein</fullName>
    </submittedName>
</protein>
<feature type="repeat" description="TPR" evidence="1">
    <location>
        <begin position="534"/>
        <end position="567"/>
    </location>
</feature>
<sequence>MNDAENKPSAGEQPPEETRVSAEGASSTPTPEDAPSDAPRVPAPRKTMQGMGALRTPSSPGSGLSLSERLKKLSVPAETAQPSDADADVDTDSPKSNPADALTAAPEDDAPTTIEMLPEDLDDDLENGVAPEERDAEERDASDAHTDASRPSSGRATMLSHAIGPTGIPAEDASDSADIQTSAPNLEEVSRPETARASSLSESTHPEPPEELTVEEPFVGEATEIAPGLADALPDGDLQPERTEISPGLRGEAPAGDLQPERTEIARSVFDTASEAPPPVDRSSISMELAAAADSGAFEATQISSVEDLARGDRARAGVDAPATTPAPGTDDFAAQATEVFSSPFEADPVCPRISTLSGPTVGQEFLVNRIRSTVGRGTDNSIVVPDLSMSRKHFEIIQQHDDSFMVRDLMSINGTALNGVKVREADLFHGDRIEAGQTTFQFVIPGDRPTESRQRRLIPAASTQTATALKQGQLGAAPSSAAPRRLDRMLMGVTIGAALLCLPLIGLIVHLALSPEASENASEAALAIHDSDARALYLEGVEAIKSREWERAEELFKKAAAADPEFGEVDAQLERIAMERRARDIVERARQRVDAINAPLLAELGAISRESVYHSEAQSLIRLARQGEVHGIFERAQRSFEAEEWEASREAVDDLLSISPQHEGARRLLEDLDAVAARQLEERQAEEARQRELASRTRRPSARPSSEREKPELDNPFAELPSSGGAESTGGSRDSTGSSAGSINFTEGFNLYRDENFDGAIAHFESIRQASSGAIGERAARTADDVRTFRQSLQQGRQALEAGEFERALTLIQSARKADASIAGGRGYFEQQTSTAMAHALAGQGLAALASDSYARAYSLLTRAQALSRSDPTTRRLALALEDEANSLYILAAGQRASDPGAAAELCRTILTMVPPSSDNHRRARQMLEELP</sequence>
<dbReference type="AlphaFoldDB" id="A0A5C6WY39"/>
<dbReference type="RefSeq" id="WP_146975818.1">
    <property type="nucleotide sequence ID" value="NZ_VOSL01000060.1"/>
</dbReference>
<dbReference type="SUPFAM" id="SSF49879">
    <property type="entry name" value="SMAD/FHA domain"/>
    <property type="match status" value="1"/>
</dbReference>
<dbReference type="InterPro" id="IPR000253">
    <property type="entry name" value="FHA_dom"/>
</dbReference>
<feature type="compositionally biased region" description="Low complexity" evidence="2">
    <location>
        <begin position="57"/>
        <end position="67"/>
    </location>
</feature>
<dbReference type="Gene3D" id="1.25.40.10">
    <property type="entry name" value="Tetratricopeptide repeat domain"/>
    <property type="match status" value="2"/>
</dbReference>
<dbReference type="Proteomes" id="UP000321046">
    <property type="component" value="Unassembled WGS sequence"/>
</dbReference>
<organism evidence="4 5">
    <name type="scientific">Lujinxingia vulgaris</name>
    <dbReference type="NCBI Taxonomy" id="2600176"/>
    <lineage>
        <taxon>Bacteria</taxon>
        <taxon>Deltaproteobacteria</taxon>
        <taxon>Bradymonadales</taxon>
        <taxon>Lujinxingiaceae</taxon>
        <taxon>Lujinxingia</taxon>
    </lineage>
</organism>
<comment type="caution">
    <text evidence="4">The sequence shown here is derived from an EMBL/GenBank/DDBJ whole genome shotgun (WGS) entry which is preliminary data.</text>
</comment>
<evidence type="ECO:0000256" key="1">
    <source>
        <dbReference type="PROSITE-ProRule" id="PRU00339"/>
    </source>
</evidence>
<feature type="compositionally biased region" description="Basic and acidic residues" evidence="2">
    <location>
        <begin position="131"/>
        <end position="148"/>
    </location>
</feature>
<feature type="compositionally biased region" description="Acidic residues" evidence="2">
    <location>
        <begin position="117"/>
        <end position="126"/>
    </location>
</feature>
<dbReference type="InterPro" id="IPR019734">
    <property type="entry name" value="TPR_rpt"/>
</dbReference>
<dbReference type="PROSITE" id="PS50006">
    <property type="entry name" value="FHA_DOMAIN"/>
    <property type="match status" value="1"/>
</dbReference>
<proteinExistence type="predicted"/>
<feature type="region of interest" description="Disordered" evidence="2">
    <location>
        <begin position="1"/>
        <end position="260"/>
    </location>
</feature>
<feature type="compositionally biased region" description="Low complexity" evidence="2">
    <location>
        <begin position="730"/>
        <end position="742"/>
    </location>
</feature>
<dbReference type="CDD" id="cd00060">
    <property type="entry name" value="FHA"/>
    <property type="match status" value="1"/>
</dbReference>
<dbReference type="Pfam" id="PF00498">
    <property type="entry name" value="FHA"/>
    <property type="match status" value="1"/>
</dbReference>
<dbReference type="SUPFAM" id="SSF48452">
    <property type="entry name" value="TPR-like"/>
    <property type="match status" value="1"/>
</dbReference>
<evidence type="ECO:0000256" key="2">
    <source>
        <dbReference type="SAM" id="MobiDB-lite"/>
    </source>
</evidence>
<feature type="compositionally biased region" description="Basic and acidic residues" evidence="2">
    <location>
        <begin position="684"/>
        <end position="696"/>
    </location>
</feature>
<dbReference type="EMBL" id="VOSL01000060">
    <property type="protein sequence ID" value="TXD33626.1"/>
    <property type="molecule type" value="Genomic_DNA"/>
</dbReference>
<gene>
    <name evidence="4" type="ORF">FRC96_15705</name>
</gene>
<dbReference type="Gene3D" id="2.60.200.20">
    <property type="match status" value="1"/>
</dbReference>
<evidence type="ECO:0000259" key="3">
    <source>
        <dbReference type="PROSITE" id="PS50006"/>
    </source>
</evidence>
<dbReference type="PROSITE" id="PS50005">
    <property type="entry name" value="TPR"/>
    <property type="match status" value="1"/>
</dbReference>
<feature type="domain" description="FHA" evidence="3">
    <location>
        <begin position="373"/>
        <end position="423"/>
    </location>
</feature>
<dbReference type="InterPro" id="IPR008984">
    <property type="entry name" value="SMAD_FHA_dom_sf"/>
</dbReference>
<evidence type="ECO:0000313" key="5">
    <source>
        <dbReference type="Proteomes" id="UP000321046"/>
    </source>
</evidence>
<dbReference type="InterPro" id="IPR011990">
    <property type="entry name" value="TPR-like_helical_dom_sf"/>
</dbReference>
<feature type="region of interest" description="Disordered" evidence="2">
    <location>
        <begin position="684"/>
        <end position="742"/>
    </location>
</feature>
<dbReference type="SMART" id="SM00028">
    <property type="entry name" value="TPR"/>
    <property type="match status" value="3"/>
</dbReference>
<reference evidence="4 5" key="1">
    <citation type="submission" date="2019-08" db="EMBL/GenBank/DDBJ databases">
        <title>Bradymonadales sp. TMQ2.</title>
        <authorList>
            <person name="Liang Q."/>
        </authorList>
    </citation>
    <scope>NUCLEOTIDE SEQUENCE [LARGE SCALE GENOMIC DNA]</scope>
    <source>
        <strain evidence="4 5">TMQ2</strain>
    </source>
</reference>
<evidence type="ECO:0000313" key="4">
    <source>
        <dbReference type="EMBL" id="TXD33626.1"/>
    </source>
</evidence>